<dbReference type="EMBL" id="BMKM01000005">
    <property type="protein sequence ID" value="GGE24330.1"/>
    <property type="molecule type" value="Genomic_DNA"/>
</dbReference>
<dbReference type="PROSITE" id="PS51257">
    <property type="entry name" value="PROKAR_LIPOPROTEIN"/>
    <property type="match status" value="1"/>
</dbReference>
<evidence type="ECO:0008006" key="3">
    <source>
        <dbReference type="Google" id="ProtNLM"/>
    </source>
</evidence>
<dbReference type="Pfam" id="PF24996">
    <property type="entry name" value="NANM"/>
    <property type="match status" value="2"/>
</dbReference>
<comment type="caution">
    <text evidence="1">The sequence shown here is derived from an EMBL/GenBank/DDBJ whole genome shotgun (WGS) entry which is preliminary data.</text>
</comment>
<dbReference type="SUPFAM" id="SSF117281">
    <property type="entry name" value="Kelch motif"/>
    <property type="match status" value="1"/>
</dbReference>
<sequence>MRIKAILSMAVLVVGCSGSQSKSGLVWEEESQLPAISGSKNIGVAGPIAGIIQDKLIVAGGANFPNGLPWDGGKKFYQSQGFIYSISGSRIKLDTIFNLQDRIAYPANLSYQNSIFIAGGENENGPLKQVSKFDIAENGDIIKKNFQPLPIALTNAGLAVGNNELFFVGGENAESVSDKVYSLKLDDSTSNWIEYIQLPYPISNAIVVGNQKDKIYIVGGRKKNLNSISEIYDGVLELDIPSKSVKEISNLPKPLAAGTGLYKDGKIYVFGGDDGGTFSKVEQAIVEITQENDPDIKGQLILAKNKLQENHPGFSKENWVYDLKSDSWSKLEPMQTESPVTTTALIKENQFFIPSGEVRAGVRTDQILVGQIK</sequence>
<dbReference type="Proteomes" id="UP000614460">
    <property type="component" value="Unassembled WGS sequence"/>
</dbReference>
<dbReference type="PANTHER" id="PTHR45632">
    <property type="entry name" value="LD33804P"/>
    <property type="match status" value="1"/>
</dbReference>
<dbReference type="AlphaFoldDB" id="A0A8H9G0F1"/>
<keyword evidence="2" id="KW-1185">Reference proteome</keyword>
<proteinExistence type="predicted"/>
<evidence type="ECO:0000313" key="2">
    <source>
        <dbReference type="Proteomes" id="UP000614460"/>
    </source>
</evidence>
<dbReference type="Gene3D" id="2.120.10.80">
    <property type="entry name" value="Kelch-type beta propeller"/>
    <property type="match status" value="1"/>
</dbReference>
<protein>
    <recommendedName>
        <fullName evidence="3">Cyclically-permuted mutarotase family protein</fullName>
    </recommendedName>
</protein>
<accession>A0A8H9G0F1</accession>
<gene>
    <name evidence="1" type="ORF">GCM10011516_22510</name>
</gene>
<dbReference type="RefSeq" id="WP_182499167.1">
    <property type="nucleotide sequence ID" value="NZ_BMKM01000005.1"/>
</dbReference>
<evidence type="ECO:0000313" key="1">
    <source>
        <dbReference type="EMBL" id="GGE24330.1"/>
    </source>
</evidence>
<dbReference type="InterPro" id="IPR056734">
    <property type="entry name" value="NANM"/>
</dbReference>
<reference evidence="1" key="1">
    <citation type="journal article" date="2014" name="Int. J. Syst. Evol. Microbiol.">
        <title>Complete genome sequence of Corynebacterium casei LMG S-19264T (=DSM 44701T), isolated from a smear-ripened cheese.</title>
        <authorList>
            <consortium name="US DOE Joint Genome Institute (JGI-PGF)"/>
            <person name="Walter F."/>
            <person name="Albersmeier A."/>
            <person name="Kalinowski J."/>
            <person name="Ruckert C."/>
        </authorList>
    </citation>
    <scope>NUCLEOTIDE SEQUENCE</scope>
    <source>
        <strain evidence="1">CGMCC 1.15966</strain>
    </source>
</reference>
<dbReference type="InterPro" id="IPR015915">
    <property type="entry name" value="Kelch-typ_b-propeller"/>
</dbReference>
<reference evidence="1" key="2">
    <citation type="submission" date="2020-09" db="EMBL/GenBank/DDBJ databases">
        <authorList>
            <person name="Sun Q."/>
            <person name="Zhou Y."/>
        </authorList>
    </citation>
    <scope>NUCLEOTIDE SEQUENCE</scope>
    <source>
        <strain evidence="1">CGMCC 1.15966</strain>
    </source>
</reference>
<organism evidence="1 2">
    <name type="scientific">Sphingobacterium cellulitidis</name>
    <dbReference type="NCBI Taxonomy" id="1768011"/>
    <lineage>
        <taxon>Bacteria</taxon>
        <taxon>Pseudomonadati</taxon>
        <taxon>Bacteroidota</taxon>
        <taxon>Sphingobacteriia</taxon>
        <taxon>Sphingobacteriales</taxon>
        <taxon>Sphingobacteriaceae</taxon>
        <taxon>Sphingobacterium</taxon>
    </lineage>
</organism>
<name>A0A8H9G0F1_9SPHI</name>